<accession>A0ABY1LBF0</accession>
<comment type="caution">
    <text evidence="1">The sequence shown here is derived from an EMBL/GenBank/DDBJ whole genome shotgun (WGS) entry which is preliminary data.</text>
</comment>
<keyword evidence="2" id="KW-1185">Reference proteome</keyword>
<name>A0ABY1LBF0_9FLAO</name>
<dbReference type="EMBL" id="FUZE01000015">
    <property type="protein sequence ID" value="SKB93964.1"/>
    <property type="molecule type" value="Genomic_DNA"/>
</dbReference>
<gene>
    <name evidence="1" type="ORF">SAMN05421800_11558</name>
</gene>
<evidence type="ECO:0000313" key="2">
    <source>
        <dbReference type="Proteomes" id="UP000190669"/>
    </source>
</evidence>
<dbReference type="RefSeq" id="WP_079466088.1">
    <property type="nucleotide sequence ID" value="NZ_CP033935.1"/>
</dbReference>
<proteinExistence type="predicted"/>
<organism evidence="1 2">
    <name type="scientific">Chryseobacterium balustinum</name>
    <dbReference type="NCBI Taxonomy" id="246"/>
    <lineage>
        <taxon>Bacteria</taxon>
        <taxon>Pseudomonadati</taxon>
        <taxon>Bacteroidota</taxon>
        <taxon>Flavobacteriia</taxon>
        <taxon>Flavobacteriales</taxon>
        <taxon>Weeksellaceae</taxon>
        <taxon>Chryseobacterium group</taxon>
        <taxon>Chryseobacterium</taxon>
    </lineage>
</organism>
<sequence length="333" mass="38336">MKYYYLIDSLSDEQQTGIYGRRMPTEQEKKDLTVKDFLSIFDFSDNNDSKKSWQKVLLYSNVYTAGVDLIRRGYSNYKSLSNYKPLFLATPTDKKVIIIPNQLLEDNYRIGEDQSIIHGAFSRFNNQDDAFKTLMSSNINSTLIIAEKNSIDKRHYGGEKASFSNGLYCEHPKDKNILLPLEKSKEVIEDLILEEIISAYEALGAKRIEINDVLDFESEANAGGIFKGIKFSINGNQKYKKEHVRTEAYGSGVFDPERALRNKKFIYDLSNIMTTINARIHGNQTQKTFKEKIDLSGGINAEVLKMFNASAKINYSRLWQFDVEFYDKNEMEK</sequence>
<reference evidence="1 2" key="1">
    <citation type="submission" date="2017-02" db="EMBL/GenBank/DDBJ databases">
        <authorList>
            <person name="Varghese N."/>
            <person name="Submissions S."/>
        </authorList>
    </citation>
    <scope>NUCLEOTIDE SEQUENCE [LARGE SCALE GENOMIC DNA]</scope>
    <source>
        <strain evidence="1 2">DSM 16775</strain>
    </source>
</reference>
<evidence type="ECO:0000313" key="1">
    <source>
        <dbReference type="EMBL" id="SKB93964.1"/>
    </source>
</evidence>
<protein>
    <submittedName>
        <fullName evidence="1">Uncharacterized protein</fullName>
    </submittedName>
</protein>
<dbReference type="Proteomes" id="UP000190669">
    <property type="component" value="Unassembled WGS sequence"/>
</dbReference>